<proteinExistence type="predicted"/>
<name>A9I996_BORPD</name>
<feature type="domain" description="HTH merR-type" evidence="5">
    <location>
        <begin position="9"/>
        <end position="78"/>
    </location>
</feature>
<dbReference type="SMART" id="SM00422">
    <property type="entry name" value="HTH_MERR"/>
    <property type="match status" value="1"/>
</dbReference>
<keyword evidence="2" id="KW-0238">DNA-binding</keyword>
<dbReference type="Pfam" id="PF00376">
    <property type="entry name" value="MerR"/>
    <property type="match status" value="1"/>
</dbReference>
<evidence type="ECO:0000313" key="7">
    <source>
        <dbReference type="Proteomes" id="UP000001225"/>
    </source>
</evidence>
<keyword evidence="1" id="KW-0805">Transcription regulation</keyword>
<evidence type="ECO:0000256" key="3">
    <source>
        <dbReference type="ARBA" id="ARBA00023163"/>
    </source>
</evidence>
<accession>A9I996</accession>
<dbReference type="InterPro" id="IPR009061">
    <property type="entry name" value="DNA-bd_dom_put_sf"/>
</dbReference>
<gene>
    <name evidence="6" type="ordered locus">Bpet1011</name>
</gene>
<sequence>MNSPTEHSSLTIGALATRTGLNVSAIRYYEEIGLIPEAQRRPSGHRVYGADAEELLTLIRHCRDFGFSVEDTKALISLVSSKERDCVEARDIAQVHLDAVRSKLAELQALERSLSKFVTACTEQCAGGPAPRCTILRDLGTGPGPQPLDPAEVRSSRCCG</sequence>
<dbReference type="InterPro" id="IPR000551">
    <property type="entry name" value="MerR-type_HTH_dom"/>
</dbReference>
<evidence type="ECO:0000256" key="4">
    <source>
        <dbReference type="SAM" id="MobiDB-lite"/>
    </source>
</evidence>
<feature type="region of interest" description="Disordered" evidence="4">
    <location>
        <begin position="138"/>
        <end position="160"/>
    </location>
</feature>
<feature type="compositionally biased region" description="Basic and acidic residues" evidence="4">
    <location>
        <begin position="151"/>
        <end position="160"/>
    </location>
</feature>
<dbReference type="PANTHER" id="PTHR30204:SF94">
    <property type="entry name" value="HEAVY METAL-DEPENDENT TRANSCRIPTIONAL REGULATOR HI_0293-RELATED"/>
    <property type="match status" value="1"/>
</dbReference>
<dbReference type="GO" id="GO:0003677">
    <property type="term" value="F:DNA binding"/>
    <property type="evidence" value="ECO:0007669"/>
    <property type="project" value="UniProtKB-KW"/>
</dbReference>
<dbReference type="GO" id="GO:0003700">
    <property type="term" value="F:DNA-binding transcription factor activity"/>
    <property type="evidence" value="ECO:0007669"/>
    <property type="project" value="InterPro"/>
</dbReference>
<dbReference type="Proteomes" id="UP000001225">
    <property type="component" value="Chromosome"/>
</dbReference>
<dbReference type="EMBL" id="AM902716">
    <property type="protein sequence ID" value="CAP41343.1"/>
    <property type="molecule type" value="Genomic_DNA"/>
</dbReference>
<evidence type="ECO:0000256" key="2">
    <source>
        <dbReference type="ARBA" id="ARBA00023125"/>
    </source>
</evidence>
<dbReference type="AlphaFoldDB" id="A9I996"/>
<dbReference type="CDD" id="cd04785">
    <property type="entry name" value="HTH_CadR-PbrR-like"/>
    <property type="match status" value="1"/>
</dbReference>
<dbReference type="Pfam" id="PF09278">
    <property type="entry name" value="MerR-DNA-bind"/>
    <property type="match status" value="1"/>
</dbReference>
<dbReference type="STRING" id="94624.Bpet1011"/>
<dbReference type="PRINTS" id="PR00040">
    <property type="entry name" value="HTHMERR"/>
</dbReference>
<dbReference type="Gene3D" id="1.10.1660.10">
    <property type="match status" value="1"/>
</dbReference>
<dbReference type="PROSITE" id="PS00552">
    <property type="entry name" value="HTH_MERR_1"/>
    <property type="match status" value="1"/>
</dbReference>
<evidence type="ECO:0000259" key="5">
    <source>
        <dbReference type="PROSITE" id="PS50937"/>
    </source>
</evidence>
<evidence type="ECO:0000313" key="6">
    <source>
        <dbReference type="EMBL" id="CAP41343.1"/>
    </source>
</evidence>
<dbReference type="InterPro" id="IPR015358">
    <property type="entry name" value="Tscrpt_reg_MerR_DNA-bd"/>
</dbReference>
<dbReference type="InterPro" id="IPR047057">
    <property type="entry name" value="MerR_fam"/>
</dbReference>
<dbReference type="eggNOG" id="COG0789">
    <property type="taxonomic scope" value="Bacteria"/>
</dbReference>
<dbReference type="SUPFAM" id="SSF46955">
    <property type="entry name" value="Putative DNA-binding domain"/>
    <property type="match status" value="1"/>
</dbReference>
<dbReference type="KEGG" id="bpt:Bpet1011"/>
<keyword evidence="7" id="KW-1185">Reference proteome</keyword>
<dbReference type="PROSITE" id="PS50937">
    <property type="entry name" value="HTH_MERR_2"/>
    <property type="match status" value="1"/>
</dbReference>
<keyword evidence="3" id="KW-0804">Transcription</keyword>
<protein>
    <submittedName>
        <fullName evidence="6">Transcriptional regulator, MerR-family</fullName>
    </submittedName>
</protein>
<dbReference type="PANTHER" id="PTHR30204">
    <property type="entry name" value="REDOX-CYCLING DRUG-SENSING TRANSCRIPTIONAL ACTIVATOR SOXR"/>
    <property type="match status" value="1"/>
</dbReference>
<organism evidence="6 7">
    <name type="scientific">Bordetella petrii (strain ATCC BAA-461 / DSM 12804 / CCUG 43448 / CIP 107267 / Se-1111R)</name>
    <dbReference type="NCBI Taxonomy" id="340100"/>
    <lineage>
        <taxon>Bacteria</taxon>
        <taxon>Pseudomonadati</taxon>
        <taxon>Pseudomonadota</taxon>
        <taxon>Betaproteobacteria</taxon>
        <taxon>Burkholderiales</taxon>
        <taxon>Alcaligenaceae</taxon>
        <taxon>Bordetella</taxon>
    </lineage>
</organism>
<evidence type="ECO:0000256" key="1">
    <source>
        <dbReference type="ARBA" id="ARBA00023015"/>
    </source>
</evidence>
<reference evidence="6 7" key="1">
    <citation type="journal article" date="2008" name="BMC Genomics">
        <title>The missing link: Bordetella petrii is endowed with both the metabolic versatility of environmental bacteria and virulence traits of pathogenic Bordetellae.</title>
        <authorList>
            <person name="Gross R."/>
            <person name="Guzman C.A."/>
            <person name="Sebaihia M."/>
            <person name="Martins Dos Santos V.A."/>
            <person name="Pieper D.H."/>
            <person name="Koebnik R."/>
            <person name="Lechner M."/>
            <person name="Bartels D."/>
            <person name="Buhrmester J."/>
            <person name="Choudhuri J.V."/>
            <person name="Ebensen T."/>
            <person name="Gaigalat L."/>
            <person name="Herrmann S."/>
            <person name="Khachane A.N."/>
            <person name="Larisch C."/>
            <person name="Link S."/>
            <person name="Linke B."/>
            <person name="Meyer F."/>
            <person name="Mormann S."/>
            <person name="Nakunst D."/>
            <person name="Rueckert C."/>
            <person name="Schneiker-Bekel S."/>
            <person name="Schulze K."/>
            <person name="Vorhoelter F.J."/>
            <person name="Yevsa T."/>
            <person name="Engle J.T."/>
            <person name="Goldman W.E."/>
            <person name="Puehler A."/>
            <person name="Goebel U.B."/>
            <person name="Goesmann A."/>
            <person name="Bloecker H."/>
            <person name="Kaiser O."/>
            <person name="Martinez-Arias R."/>
        </authorList>
    </citation>
    <scope>NUCLEOTIDE SEQUENCE [LARGE SCALE GENOMIC DNA]</scope>
    <source>
        <strain evidence="7">ATCC BAA-461 / DSM 12804 / CCUG 43448 / CIP 107267 / Se-1111R</strain>
    </source>
</reference>